<organism evidence="1 2">
    <name type="scientific">Populus alba x Populus x berolinensis</name>
    <dbReference type="NCBI Taxonomy" id="444605"/>
    <lineage>
        <taxon>Eukaryota</taxon>
        <taxon>Viridiplantae</taxon>
        <taxon>Streptophyta</taxon>
        <taxon>Embryophyta</taxon>
        <taxon>Tracheophyta</taxon>
        <taxon>Spermatophyta</taxon>
        <taxon>Magnoliopsida</taxon>
        <taxon>eudicotyledons</taxon>
        <taxon>Gunneridae</taxon>
        <taxon>Pentapetalae</taxon>
        <taxon>rosids</taxon>
        <taxon>fabids</taxon>
        <taxon>Malpighiales</taxon>
        <taxon>Salicaceae</taxon>
        <taxon>Saliceae</taxon>
        <taxon>Populus</taxon>
    </lineage>
</organism>
<accession>A0AAD6W7S3</accession>
<evidence type="ECO:0000313" key="1">
    <source>
        <dbReference type="EMBL" id="KAJ7001956.1"/>
    </source>
</evidence>
<protein>
    <submittedName>
        <fullName evidence="1">Uncharacterized protein</fullName>
    </submittedName>
</protein>
<sequence length="64" mass="7327">MTIIGKLDRSAMSHSHIPLIDASQDYDAKQQLPRQKHPWEQQETLQQALLVPELEEPAPVEKDP</sequence>
<dbReference type="Proteomes" id="UP001164929">
    <property type="component" value="Chromosome 4"/>
</dbReference>
<dbReference type="AlphaFoldDB" id="A0AAD6W7S3"/>
<gene>
    <name evidence="1" type="ORF">NC653_012129</name>
</gene>
<reference evidence="1 2" key="1">
    <citation type="journal article" date="2023" name="Mol. Ecol. Resour.">
        <title>Chromosome-level genome assembly of a triploid poplar Populus alba 'Berolinensis'.</title>
        <authorList>
            <person name="Chen S."/>
            <person name="Yu Y."/>
            <person name="Wang X."/>
            <person name="Wang S."/>
            <person name="Zhang T."/>
            <person name="Zhou Y."/>
            <person name="He R."/>
            <person name="Meng N."/>
            <person name="Wang Y."/>
            <person name="Liu W."/>
            <person name="Liu Z."/>
            <person name="Liu J."/>
            <person name="Guo Q."/>
            <person name="Huang H."/>
            <person name="Sederoff R.R."/>
            <person name="Wang G."/>
            <person name="Qu G."/>
            <person name="Chen S."/>
        </authorList>
    </citation>
    <scope>NUCLEOTIDE SEQUENCE [LARGE SCALE GENOMIC DNA]</scope>
    <source>
        <strain evidence="1">SC-2020</strain>
    </source>
</reference>
<comment type="caution">
    <text evidence="1">The sequence shown here is derived from an EMBL/GenBank/DDBJ whole genome shotgun (WGS) entry which is preliminary data.</text>
</comment>
<proteinExistence type="predicted"/>
<keyword evidence="2" id="KW-1185">Reference proteome</keyword>
<name>A0AAD6W7S3_9ROSI</name>
<dbReference type="EMBL" id="JAQIZT010000004">
    <property type="protein sequence ID" value="KAJ7001956.1"/>
    <property type="molecule type" value="Genomic_DNA"/>
</dbReference>
<evidence type="ECO:0000313" key="2">
    <source>
        <dbReference type="Proteomes" id="UP001164929"/>
    </source>
</evidence>